<feature type="domain" description="F-box" evidence="1">
    <location>
        <begin position="8"/>
        <end position="61"/>
    </location>
</feature>
<dbReference type="Gene3D" id="1.20.1280.50">
    <property type="match status" value="1"/>
</dbReference>
<dbReference type="Gene3D" id="3.80.10.10">
    <property type="entry name" value="Ribonuclease Inhibitor"/>
    <property type="match status" value="1"/>
</dbReference>
<dbReference type="EMBL" id="LATX01001334">
    <property type="protein sequence ID" value="KTB42451.1"/>
    <property type="molecule type" value="Genomic_DNA"/>
</dbReference>
<dbReference type="PROSITE" id="PS50181">
    <property type="entry name" value="FBOX"/>
    <property type="match status" value="1"/>
</dbReference>
<evidence type="ECO:0000259" key="1">
    <source>
        <dbReference type="PROSITE" id="PS50181"/>
    </source>
</evidence>
<sequence>MAPPEHLPPSVQNLPDLVLVEIFTKVGANTPDFDSWKWTLSHVCYKWRSVLLSFPSLWSTIHLPFPGTSRCSLAPASTSLILHRLKTQLSRSQTHPLTISLSLPICTHAHQHLEILLKPFCDESPRWQNLILAADFPSLHFLHSILDQERKGLPELRSLNLILPPHNSTAATTTTTTTTTSSSALFENALRLRDLTITSDPYCYTAKFLGVPFAQITRFRVTDLSSEMCGLLSEMPHLETLIIHRLRSIDSEISFRLPSLNTLVISAGAGPDSMSRFLNVLDVPNLHTLRLGCNGSQNAEIARFLKSSKRSLRSIALALTANTIDISIDSLPPDLDSLYLYRPSSEVIRTILAKTKTRIRELALFSASEEVKGGAITDLAIASQSRGLKKLWLYGHDTGGEEALHRIRQCGVEVVQCNKWWSEFLLDV</sequence>
<proteinExistence type="predicted"/>
<gene>
    <name evidence="2" type="ORF">WG66_4969</name>
</gene>
<dbReference type="Proteomes" id="UP000054988">
    <property type="component" value="Unassembled WGS sequence"/>
</dbReference>
<dbReference type="AlphaFoldDB" id="A0A0W0G1M1"/>
<name>A0A0W0G1M1_MONRR</name>
<accession>A0A0W0G1M1</accession>
<evidence type="ECO:0000313" key="3">
    <source>
        <dbReference type="Proteomes" id="UP000054988"/>
    </source>
</evidence>
<organism evidence="2 3">
    <name type="scientific">Moniliophthora roreri</name>
    <name type="common">Frosty pod rot fungus</name>
    <name type="synonym">Monilia roreri</name>
    <dbReference type="NCBI Taxonomy" id="221103"/>
    <lineage>
        <taxon>Eukaryota</taxon>
        <taxon>Fungi</taxon>
        <taxon>Dikarya</taxon>
        <taxon>Basidiomycota</taxon>
        <taxon>Agaricomycotina</taxon>
        <taxon>Agaricomycetes</taxon>
        <taxon>Agaricomycetidae</taxon>
        <taxon>Agaricales</taxon>
        <taxon>Marasmiineae</taxon>
        <taxon>Marasmiaceae</taxon>
        <taxon>Moniliophthora</taxon>
    </lineage>
</organism>
<dbReference type="InterPro" id="IPR001810">
    <property type="entry name" value="F-box_dom"/>
</dbReference>
<reference evidence="2 3" key="1">
    <citation type="submission" date="2015-12" db="EMBL/GenBank/DDBJ databases">
        <title>Draft genome sequence of Moniliophthora roreri, the causal agent of frosty pod rot of cacao.</title>
        <authorList>
            <person name="Aime M.C."/>
            <person name="Diaz-Valderrama J.R."/>
            <person name="Kijpornyongpan T."/>
            <person name="Phillips-Mora W."/>
        </authorList>
    </citation>
    <scope>NUCLEOTIDE SEQUENCE [LARGE SCALE GENOMIC DNA]</scope>
    <source>
        <strain evidence="2 3">MCA 2952</strain>
    </source>
</reference>
<protein>
    <recommendedName>
        <fullName evidence="1">F-box domain-containing protein</fullName>
    </recommendedName>
</protein>
<dbReference type="SUPFAM" id="SSF52047">
    <property type="entry name" value="RNI-like"/>
    <property type="match status" value="1"/>
</dbReference>
<evidence type="ECO:0000313" key="2">
    <source>
        <dbReference type="EMBL" id="KTB42451.1"/>
    </source>
</evidence>
<comment type="caution">
    <text evidence="2">The sequence shown here is derived from an EMBL/GenBank/DDBJ whole genome shotgun (WGS) entry which is preliminary data.</text>
</comment>
<dbReference type="InterPro" id="IPR032675">
    <property type="entry name" value="LRR_dom_sf"/>
</dbReference>